<accession>A0AAD9X1F6</accession>
<dbReference type="PANTHER" id="PTHR37218:SF2">
    <property type="entry name" value="COILED-COIL PROTEIN"/>
    <property type="match status" value="1"/>
</dbReference>
<keyword evidence="3" id="KW-1185">Reference proteome</keyword>
<evidence type="ECO:0000256" key="1">
    <source>
        <dbReference type="SAM" id="MobiDB-lite"/>
    </source>
</evidence>
<gene>
    <name evidence="2" type="ORF">Ddye_017997</name>
</gene>
<feature type="region of interest" description="Disordered" evidence="1">
    <location>
        <begin position="1"/>
        <end position="34"/>
    </location>
</feature>
<feature type="compositionally biased region" description="Basic residues" evidence="1">
    <location>
        <begin position="139"/>
        <end position="160"/>
    </location>
</feature>
<feature type="region of interest" description="Disordered" evidence="1">
    <location>
        <begin position="46"/>
        <end position="166"/>
    </location>
</feature>
<feature type="compositionally biased region" description="Basic and acidic residues" evidence="1">
    <location>
        <begin position="56"/>
        <end position="89"/>
    </location>
</feature>
<protein>
    <submittedName>
        <fullName evidence="2">Uncharacterized protein</fullName>
    </submittedName>
</protein>
<dbReference type="EMBL" id="JANJYI010000005">
    <property type="protein sequence ID" value="KAK2650508.1"/>
    <property type="molecule type" value="Genomic_DNA"/>
</dbReference>
<organism evidence="2 3">
    <name type="scientific">Dipteronia dyeriana</name>
    <dbReference type="NCBI Taxonomy" id="168575"/>
    <lineage>
        <taxon>Eukaryota</taxon>
        <taxon>Viridiplantae</taxon>
        <taxon>Streptophyta</taxon>
        <taxon>Embryophyta</taxon>
        <taxon>Tracheophyta</taxon>
        <taxon>Spermatophyta</taxon>
        <taxon>Magnoliopsida</taxon>
        <taxon>eudicotyledons</taxon>
        <taxon>Gunneridae</taxon>
        <taxon>Pentapetalae</taxon>
        <taxon>rosids</taxon>
        <taxon>malvids</taxon>
        <taxon>Sapindales</taxon>
        <taxon>Sapindaceae</taxon>
        <taxon>Hippocastanoideae</taxon>
        <taxon>Acereae</taxon>
        <taxon>Dipteronia</taxon>
    </lineage>
</organism>
<proteinExistence type="predicted"/>
<name>A0AAD9X1F6_9ROSI</name>
<sequence>MGGKGRKRREKNYRAAHGGPTRLPPPPKPSQIDALPSKLRQLIAFTSKLQGSTDIQLEKKRNKRGDTDGHGDGDTVNKLDKTTRIKDGGDDGCMITPQNVDNGDEIEEDSENGKKKKKRKRKEVKDLRFEAVLENSATRSKRKDRKKKYLEAKKNKHKKAKTEETLGFPGHEKVEFGDVVKAPPKLVTLPKGFKPDASQERLRLQAVEAYRSRKGWTSRPGVLLPPVTASPSS</sequence>
<feature type="compositionally biased region" description="Basic residues" evidence="1">
    <location>
        <begin position="1"/>
        <end position="11"/>
    </location>
</feature>
<comment type="caution">
    <text evidence="2">The sequence shown here is derived from an EMBL/GenBank/DDBJ whole genome shotgun (WGS) entry which is preliminary data.</text>
</comment>
<evidence type="ECO:0000313" key="3">
    <source>
        <dbReference type="Proteomes" id="UP001280121"/>
    </source>
</evidence>
<reference evidence="2" key="1">
    <citation type="journal article" date="2023" name="Plant J.">
        <title>Genome sequences and population genomics provide insights into the demographic history, inbreeding, and mutation load of two 'living fossil' tree species of Dipteronia.</title>
        <authorList>
            <person name="Feng Y."/>
            <person name="Comes H.P."/>
            <person name="Chen J."/>
            <person name="Zhu S."/>
            <person name="Lu R."/>
            <person name="Zhang X."/>
            <person name="Li P."/>
            <person name="Qiu J."/>
            <person name="Olsen K.M."/>
            <person name="Qiu Y."/>
        </authorList>
    </citation>
    <scope>NUCLEOTIDE SEQUENCE</scope>
    <source>
        <strain evidence="2">KIB01</strain>
    </source>
</reference>
<dbReference type="AlphaFoldDB" id="A0AAD9X1F6"/>
<evidence type="ECO:0000313" key="2">
    <source>
        <dbReference type="EMBL" id="KAK2650508.1"/>
    </source>
</evidence>
<dbReference type="Proteomes" id="UP001280121">
    <property type="component" value="Unassembled WGS sequence"/>
</dbReference>
<dbReference type="PANTHER" id="PTHR37218">
    <property type="entry name" value="COILED-COIL PROTEIN"/>
    <property type="match status" value="1"/>
</dbReference>